<evidence type="ECO:0008006" key="3">
    <source>
        <dbReference type="Google" id="ProtNLM"/>
    </source>
</evidence>
<organism evidence="1 2">
    <name type="scientific">Lachnobacterium bovis</name>
    <dbReference type="NCBI Taxonomy" id="140626"/>
    <lineage>
        <taxon>Bacteria</taxon>
        <taxon>Bacillati</taxon>
        <taxon>Bacillota</taxon>
        <taxon>Clostridia</taxon>
        <taxon>Lachnospirales</taxon>
        <taxon>Lachnospiraceae</taxon>
        <taxon>Lachnobacterium</taxon>
    </lineage>
</organism>
<evidence type="ECO:0000313" key="2">
    <source>
        <dbReference type="Proteomes" id="UP000182471"/>
    </source>
</evidence>
<sequence>MNQDKSYGNLIDMNYDQIRSAESLRKHPRMQRKERAKIFMPFAALTGYEDAILDEQIIKTTRKSLSEEKKEEINKILITIQESLEKNIQVDVKVIYFSCEYEKYIQIKGKAIKVDSNYNKIVVFSEDNHKSEEKSKYTIEKPSASENIGKEIYFKDIYEIYLE</sequence>
<dbReference type="Proteomes" id="UP000182471">
    <property type="component" value="Unassembled WGS sequence"/>
</dbReference>
<evidence type="ECO:0000313" key="1">
    <source>
        <dbReference type="EMBL" id="SER68068.1"/>
    </source>
</evidence>
<keyword evidence="2" id="KW-1185">Reference proteome</keyword>
<dbReference type="AlphaFoldDB" id="A0A1H9R5U4"/>
<dbReference type="RefSeq" id="WP_022749908.1">
    <property type="nucleotide sequence ID" value="NZ_FOGW01000007.1"/>
</dbReference>
<gene>
    <name evidence="1" type="ORF">SAMN02910429_00783</name>
</gene>
<protein>
    <recommendedName>
        <fullName evidence="3">YolD-like protein</fullName>
    </recommendedName>
</protein>
<accession>A0A1H9R5U4</accession>
<reference evidence="2" key="1">
    <citation type="submission" date="2016-10" db="EMBL/GenBank/DDBJ databases">
        <authorList>
            <person name="Varghese N."/>
            <person name="Submissions S."/>
        </authorList>
    </citation>
    <scope>NUCLEOTIDE SEQUENCE [LARGE SCALE GENOMIC DNA]</scope>
    <source>
        <strain evidence="2">S1b</strain>
    </source>
</reference>
<proteinExistence type="predicted"/>
<name>A0A1H9R5U4_9FIRM</name>
<dbReference type="EMBL" id="FOGW01000007">
    <property type="protein sequence ID" value="SER68068.1"/>
    <property type="molecule type" value="Genomic_DNA"/>
</dbReference>